<dbReference type="PANTHER" id="PTHR33164">
    <property type="entry name" value="TRANSCRIPTIONAL REGULATOR, MARR FAMILY"/>
    <property type="match status" value="1"/>
</dbReference>
<organism evidence="5 6">
    <name type="scientific">Hyphococcus luteus</name>
    <dbReference type="NCBI Taxonomy" id="2058213"/>
    <lineage>
        <taxon>Bacteria</taxon>
        <taxon>Pseudomonadati</taxon>
        <taxon>Pseudomonadota</taxon>
        <taxon>Alphaproteobacteria</taxon>
        <taxon>Parvularculales</taxon>
        <taxon>Parvularculaceae</taxon>
        <taxon>Hyphococcus</taxon>
    </lineage>
</organism>
<dbReference type="PRINTS" id="PR00598">
    <property type="entry name" value="HTHMARR"/>
</dbReference>
<evidence type="ECO:0000313" key="6">
    <source>
        <dbReference type="Proteomes" id="UP000239504"/>
    </source>
</evidence>
<evidence type="ECO:0000256" key="2">
    <source>
        <dbReference type="ARBA" id="ARBA00023125"/>
    </source>
</evidence>
<dbReference type="InterPro" id="IPR039422">
    <property type="entry name" value="MarR/SlyA-like"/>
</dbReference>
<dbReference type="InterPro" id="IPR036388">
    <property type="entry name" value="WH-like_DNA-bd_sf"/>
</dbReference>
<dbReference type="Proteomes" id="UP000239504">
    <property type="component" value="Unassembled WGS sequence"/>
</dbReference>
<dbReference type="GO" id="GO:0003700">
    <property type="term" value="F:DNA-binding transcription factor activity"/>
    <property type="evidence" value="ECO:0007669"/>
    <property type="project" value="InterPro"/>
</dbReference>
<keyword evidence="3" id="KW-0804">Transcription</keyword>
<accession>A0A2S7KAJ7</accession>
<dbReference type="PROSITE" id="PS50995">
    <property type="entry name" value="HTH_MARR_2"/>
    <property type="match status" value="1"/>
</dbReference>
<keyword evidence="1" id="KW-0805">Transcription regulation</keyword>
<evidence type="ECO:0000313" key="5">
    <source>
        <dbReference type="EMBL" id="PQA89544.1"/>
    </source>
</evidence>
<dbReference type="GO" id="GO:0003677">
    <property type="term" value="F:DNA binding"/>
    <property type="evidence" value="ECO:0007669"/>
    <property type="project" value="UniProtKB-KW"/>
</dbReference>
<dbReference type="AlphaFoldDB" id="A0A2S7KAJ7"/>
<dbReference type="PANTHER" id="PTHR33164:SF64">
    <property type="entry name" value="TRANSCRIPTIONAL REGULATOR SLYA"/>
    <property type="match status" value="1"/>
</dbReference>
<dbReference type="InterPro" id="IPR036390">
    <property type="entry name" value="WH_DNA-bd_sf"/>
</dbReference>
<dbReference type="InterPro" id="IPR000835">
    <property type="entry name" value="HTH_MarR-typ"/>
</dbReference>
<dbReference type="SMART" id="SM00347">
    <property type="entry name" value="HTH_MARR"/>
    <property type="match status" value="1"/>
</dbReference>
<evidence type="ECO:0000256" key="3">
    <source>
        <dbReference type="ARBA" id="ARBA00023163"/>
    </source>
</evidence>
<dbReference type="Pfam" id="PF01047">
    <property type="entry name" value="MarR"/>
    <property type="match status" value="1"/>
</dbReference>
<gene>
    <name evidence="5" type="ORF">CW354_01340</name>
</gene>
<evidence type="ECO:0000259" key="4">
    <source>
        <dbReference type="PROSITE" id="PS50995"/>
    </source>
</evidence>
<dbReference type="InterPro" id="IPR023187">
    <property type="entry name" value="Tscrpt_reg_MarR-type_CS"/>
</dbReference>
<feature type="domain" description="HTH marR-type" evidence="4">
    <location>
        <begin position="11"/>
        <end position="144"/>
    </location>
</feature>
<dbReference type="GO" id="GO:0006950">
    <property type="term" value="P:response to stress"/>
    <property type="evidence" value="ECO:0007669"/>
    <property type="project" value="TreeGrafter"/>
</dbReference>
<evidence type="ECO:0000256" key="1">
    <source>
        <dbReference type="ARBA" id="ARBA00023015"/>
    </source>
</evidence>
<dbReference type="PROSITE" id="PS01117">
    <property type="entry name" value="HTH_MARR_1"/>
    <property type="match status" value="1"/>
</dbReference>
<dbReference type="Gene3D" id="1.10.10.10">
    <property type="entry name" value="Winged helix-like DNA-binding domain superfamily/Winged helix DNA-binding domain"/>
    <property type="match status" value="1"/>
</dbReference>
<name>A0A2S7KAJ7_9PROT</name>
<dbReference type="SUPFAM" id="SSF46785">
    <property type="entry name" value="Winged helix' DNA-binding domain"/>
    <property type="match status" value="1"/>
</dbReference>
<keyword evidence="6" id="KW-1185">Reference proteome</keyword>
<reference evidence="5 6" key="1">
    <citation type="submission" date="2017-12" db="EMBL/GenBank/DDBJ databases">
        <authorList>
            <person name="Hurst M.R.H."/>
        </authorList>
    </citation>
    <scope>NUCLEOTIDE SEQUENCE [LARGE SCALE GENOMIC DNA]</scope>
    <source>
        <strain evidence="5 6">SY-3-19</strain>
    </source>
</reference>
<dbReference type="EMBL" id="PJCH01000001">
    <property type="protein sequence ID" value="PQA89544.1"/>
    <property type="molecule type" value="Genomic_DNA"/>
</dbReference>
<keyword evidence="2" id="KW-0238">DNA-binding</keyword>
<proteinExistence type="predicted"/>
<comment type="caution">
    <text evidence="5">The sequence shown here is derived from an EMBL/GenBank/DDBJ whole genome shotgun (WGS) entry which is preliminary data.</text>
</comment>
<sequence>MPSRKDFPHPDLRLTISIVRTGRIWRSIVDEHLRQLGHSASRMEVMATIYFSPPFTTQIQIAKRVGIEGPTLTRTLDMLEADGLVERLPDPSDRRNKHLRVTEKGVDALNDIMEIAEKLRARLLADMSAEDVNVANKLLSLMQERLDEGLPPLEGEE</sequence>
<protein>
    <recommendedName>
        <fullName evidence="4">HTH marR-type domain-containing protein</fullName>
    </recommendedName>
</protein>